<dbReference type="Pfam" id="PF03704">
    <property type="entry name" value="BTAD"/>
    <property type="match status" value="1"/>
</dbReference>
<dbReference type="Gene3D" id="1.25.40.10">
    <property type="entry name" value="Tetratricopeptide repeat domain"/>
    <property type="match status" value="1"/>
</dbReference>
<dbReference type="EMBL" id="VDLX02000002">
    <property type="protein sequence ID" value="KAB8196794.1"/>
    <property type="molecule type" value="Genomic_DNA"/>
</dbReference>
<evidence type="ECO:0000256" key="4">
    <source>
        <dbReference type="ARBA" id="ARBA00023163"/>
    </source>
</evidence>
<sequence length="290" mass="32147">MGMAEHGCERVATAWTPAPRRPYRKHTAFDKDAGRRWESMIKLLGRLAVTDAGGRAIKVRAARQQAILAVLVLCQDEVITIDRLVSELWQDEPPVTAKESLRTYVYRLRRALSPLAADGVDLVTVGNGYTLAVPDRAVDVRAFESAVAKGVDALTEGDARLAAAMLRGALAVWRGPVAPEIDVELVCDERRRLDDLHVTARELYVEAELRLGHHNRAIPELERLVEAHPLREASWGMLLRALAARGRRAEALAAYRRLRAVLSAELGVEPADELRRQHQAILKGEVGSMR</sequence>
<accession>A0A5C4WTD2</accession>
<dbReference type="SUPFAM" id="SSF46894">
    <property type="entry name" value="C-terminal effector domain of the bipartite response regulators"/>
    <property type="match status" value="1"/>
</dbReference>
<dbReference type="SMART" id="SM00862">
    <property type="entry name" value="Trans_reg_C"/>
    <property type="match status" value="1"/>
</dbReference>
<evidence type="ECO:0000256" key="2">
    <source>
        <dbReference type="ARBA" id="ARBA00023015"/>
    </source>
</evidence>
<dbReference type="SUPFAM" id="SSF48452">
    <property type="entry name" value="TPR-like"/>
    <property type="match status" value="1"/>
</dbReference>
<keyword evidence="6" id="KW-1185">Reference proteome</keyword>
<protein>
    <submittedName>
        <fullName evidence="5">Transcriptional regulator</fullName>
    </submittedName>
</protein>
<keyword evidence="3" id="KW-0238">DNA-binding</keyword>
<dbReference type="InterPro" id="IPR036388">
    <property type="entry name" value="WH-like_DNA-bd_sf"/>
</dbReference>
<evidence type="ECO:0000313" key="6">
    <source>
        <dbReference type="Proteomes" id="UP000312512"/>
    </source>
</evidence>
<dbReference type="AlphaFoldDB" id="A0A5C4WTD2"/>
<name>A0A5C4WTD2_9ACTN</name>
<organism evidence="5 6">
    <name type="scientific">Nonomuraea phyllanthi</name>
    <dbReference type="NCBI Taxonomy" id="2219224"/>
    <lineage>
        <taxon>Bacteria</taxon>
        <taxon>Bacillati</taxon>
        <taxon>Actinomycetota</taxon>
        <taxon>Actinomycetes</taxon>
        <taxon>Streptosporangiales</taxon>
        <taxon>Streptosporangiaceae</taxon>
        <taxon>Nonomuraea</taxon>
    </lineage>
</organism>
<dbReference type="GO" id="GO:0003677">
    <property type="term" value="F:DNA binding"/>
    <property type="evidence" value="ECO:0007669"/>
    <property type="project" value="UniProtKB-UniRule"/>
</dbReference>
<evidence type="ECO:0000256" key="1">
    <source>
        <dbReference type="ARBA" id="ARBA00005820"/>
    </source>
</evidence>
<comment type="similarity">
    <text evidence="1">Belongs to the AfsR/DnrI/RedD regulatory family.</text>
</comment>
<gene>
    <name evidence="5" type="ORF">FH608_008865</name>
</gene>
<dbReference type="Gene3D" id="1.10.10.10">
    <property type="entry name" value="Winged helix-like DNA-binding domain superfamily/Winged helix DNA-binding domain"/>
    <property type="match status" value="1"/>
</dbReference>
<proteinExistence type="inferred from homology"/>
<keyword evidence="2" id="KW-0805">Transcription regulation</keyword>
<dbReference type="InterPro" id="IPR051677">
    <property type="entry name" value="AfsR-DnrI-RedD_regulator"/>
</dbReference>
<evidence type="ECO:0000256" key="3">
    <source>
        <dbReference type="ARBA" id="ARBA00023125"/>
    </source>
</evidence>
<dbReference type="InterPro" id="IPR016032">
    <property type="entry name" value="Sig_transdc_resp-reg_C-effctor"/>
</dbReference>
<evidence type="ECO:0000313" key="5">
    <source>
        <dbReference type="EMBL" id="KAB8196794.1"/>
    </source>
</evidence>
<dbReference type="InterPro" id="IPR011990">
    <property type="entry name" value="TPR-like_helical_dom_sf"/>
</dbReference>
<dbReference type="PANTHER" id="PTHR35807:SF1">
    <property type="entry name" value="TRANSCRIPTIONAL REGULATOR REDD"/>
    <property type="match status" value="1"/>
</dbReference>
<comment type="caution">
    <text evidence="5">The sequence shown here is derived from an EMBL/GenBank/DDBJ whole genome shotgun (WGS) entry which is preliminary data.</text>
</comment>
<dbReference type="GO" id="GO:0000160">
    <property type="term" value="P:phosphorelay signal transduction system"/>
    <property type="evidence" value="ECO:0007669"/>
    <property type="project" value="InterPro"/>
</dbReference>
<dbReference type="GO" id="GO:0006355">
    <property type="term" value="P:regulation of DNA-templated transcription"/>
    <property type="evidence" value="ECO:0007669"/>
    <property type="project" value="InterPro"/>
</dbReference>
<reference evidence="5 6" key="1">
    <citation type="submission" date="2019-10" db="EMBL/GenBank/DDBJ databases">
        <title>Nonomuraea sp. nov., isolated from Phyllanthus amarus.</title>
        <authorList>
            <person name="Klykleung N."/>
            <person name="Tanasupawat S."/>
        </authorList>
    </citation>
    <scope>NUCLEOTIDE SEQUENCE [LARGE SCALE GENOMIC DNA]</scope>
    <source>
        <strain evidence="5 6">PA1-10</strain>
    </source>
</reference>
<dbReference type="SMART" id="SM01043">
    <property type="entry name" value="BTAD"/>
    <property type="match status" value="1"/>
</dbReference>
<dbReference type="OrthoDB" id="4054020at2"/>
<dbReference type="PROSITE" id="PS51755">
    <property type="entry name" value="OMPR_PHOB"/>
    <property type="match status" value="1"/>
</dbReference>
<dbReference type="InterPro" id="IPR005158">
    <property type="entry name" value="BTAD"/>
</dbReference>
<dbReference type="PANTHER" id="PTHR35807">
    <property type="entry name" value="TRANSCRIPTIONAL REGULATOR REDD-RELATED"/>
    <property type="match status" value="1"/>
</dbReference>
<dbReference type="CDD" id="cd15831">
    <property type="entry name" value="BTAD"/>
    <property type="match status" value="1"/>
</dbReference>
<dbReference type="Proteomes" id="UP000312512">
    <property type="component" value="Unassembled WGS sequence"/>
</dbReference>
<keyword evidence="4" id="KW-0804">Transcription</keyword>
<dbReference type="Pfam" id="PF00486">
    <property type="entry name" value="Trans_reg_C"/>
    <property type="match status" value="1"/>
</dbReference>
<dbReference type="InterPro" id="IPR001867">
    <property type="entry name" value="OmpR/PhoB-type_DNA-bd"/>
</dbReference>